<dbReference type="InParanoid" id="D8LNN7"/>
<accession>D8LNN7</accession>
<evidence type="ECO:0000256" key="1">
    <source>
        <dbReference type="SAM" id="MobiDB-lite"/>
    </source>
</evidence>
<feature type="compositionally biased region" description="Basic and acidic residues" evidence="1">
    <location>
        <begin position="144"/>
        <end position="156"/>
    </location>
</feature>
<keyword evidence="2" id="KW-0812">Transmembrane</keyword>
<evidence type="ECO:0000313" key="4">
    <source>
        <dbReference type="Proteomes" id="UP000002630"/>
    </source>
</evidence>
<keyword evidence="4" id="KW-1185">Reference proteome</keyword>
<feature type="region of interest" description="Disordered" evidence="1">
    <location>
        <begin position="144"/>
        <end position="195"/>
    </location>
</feature>
<feature type="transmembrane region" description="Helical" evidence="2">
    <location>
        <begin position="115"/>
        <end position="136"/>
    </location>
</feature>
<name>D8LNN7_ECTSI</name>
<gene>
    <name evidence="3" type="ORF">Esi_0005_0071</name>
</gene>
<dbReference type="OrthoDB" id="10352137at2759"/>
<feature type="compositionally biased region" description="Polar residues" evidence="1">
    <location>
        <begin position="170"/>
        <end position="182"/>
    </location>
</feature>
<reference evidence="3 4" key="1">
    <citation type="journal article" date="2010" name="Nature">
        <title>The Ectocarpus genome and the independent evolution of multicellularity in brown algae.</title>
        <authorList>
            <person name="Cock J.M."/>
            <person name="Sterck L."/>
            <person name="Rouze P."/>
            <person name="Scornet D."/>
            <person name="Allen A.E."/>
            <person name="Amoutzias G."/>
            <person name="Anthouard V."/>
            <person name="Artiguenave F."/>
            <person name="Aury J.M."/>
            <person name="Badger J.H."/>
            <person name="Beszteri B."/>
            <person name="Billiau K."/>
            <person name="Bonnet E."/>
            <person name="Bothwell J.H."/>
            <person name="Bowler C."/>
            <person name="Boyen C."/>
            <person name="Brownlee C."/>
            <person name="Carrano C.J."/>
            <person name="Charrier B."/>
            <person name="Cho G.Y."/>
            <person name="Coelho S.M."/>
            <person name="Collen J."/>
            <person name="Corre E."/>
            <person name="Da Silva C."/>
            <person name="Delage L."/>
            <person name="Delaroque N."/>
            <person name="Dittami S.M."/>
            <person name="Doulbeau S."/>
            <person name="Elias M."/>
            <person name="Farnham G."/>
            <person name="Gachon C.M."/>
            <person name="Gschloessl B."/>
            <person name="Heesch S."/>
            <person name="Jabbari K."/>
            <person name="Jubin C."/>
            <person name="Kawai H."/>
            <person name="Kimura K."/>
            <person name="Kloareg B."/>
            <person name="Kupper F.C."/>
            <person name="Lang D."/>
            <person name="Le Bail A."/>
            <person name="Leblanc C."/>
            <person name="Lerouge P."/>
            <person name="Lohr M."/>
            <person name="Lopez P.J."/>
            <person name="Martens C."/>
            <person name="Maumus F."/>
            <person name="Michel G."/>
            <person name="Miranda-Saavedra D."/>
            <person name="Morales J."/>
            <person name="Moreau H."/>
            <person name="Motomura T."/>
            <person name="Nagasato C."/>
            <person name="Napoli C.A."/>
            <person name="Nelson D.R."/>
            <person name="Nyvall-Collen P."/>
            <person name="Peters A.F."/>
            <person name="Pommier C."/>
            <person name="Potin P."/>
            <person name="Poulain J."/>
            <person name="Quesneville H."/>
            <person name="Read B."/>
            <person name="Rensing S.A."/>
            <person name="Ritter A."/>
            <person name="Rousvoal S."/>
            <person name="Samanta M."/>
            <person name="Samson G."/>
            <person name="Schroeder D.C."/>
            <person name="Segurens B."/>
            <person name="Strittmatter M."/>
            <person name="Tonon T."/>
            <person name="Tregear J.W."/>
            <person name="Valentin K."/>
            <person name="von Dassow P."/>
            <person name="Yamagishi T."/>
            <person name="Van de Peer Y."/>
            <person name="Wincker P."/>
        </authorList>
    </citation>
    <scope>NUCLEOTIDE SEQUENCE [LARGE SCALE GENOMIC DNA]</scope>
    <source>
        <strain evidence="4">Ec32 / CCAP1310/4</strain>
    </source>
</reference>
<feature type="transmembrane region" description="Helical" evidence="2">
    <location>
        <begin position="81"/>
        <end position="103"/>
    </location>
</feature>
<protein>
    <submittedName>
        <fullName evidence="3">Uncharacterized protein</fullName>
    </submittedName>
</protein>
<dbReference type="AlphaFoldDB" id="D8LNN7"/>
<keyword evidence="2" id="KW-0472">Membrane</keyword>
<dbReference type="EMBL" id="FN649760">
    <property type="protein sequence ID" value="CBN78247.1"/>
    <property type="molecule type" value="Genomic_DNA"/>
</dbReference>
<dbReference type="Proteomes" id="UP000002630">
    <property type="component" value="Unassembled WGS sequence"/>
</dbReference>
<proteinExistence type="predicted"/>
<sequence>MLLVSASLAVATVPLWETTVVLGTAFWFTNPDPAKYDFVIMSIYIFEFIVGICMLVIVSWLAMFRMKEMKECWKIHPRIRYYFCLTLLGTAVNLGLGICGAAFVKGDRKQPLLQIWSWLFRYIQISFDTLVLYGVLREGSIDERAEEDRSSQDGHGHNASGLAGNRKLSSKSGRSGQYMQTQRKNKLAVSLDRFA</sequence>
<feature type="transmembrane region" description="Helical" evidence="2">
    <location>
        <begin position="39"/>
        <end position="61"/>
    </location>
</feature>
<evidence type="ECO:0000256" key="2">
    <source>
        <dbReference type="SAM" id="Phobius"/>
    </source>
</evidence>
<keyword evidence="2" id="KW-1133">Transmembrane helix</keyword>
<evidence type="ECO:0000313" key="3">
    <source>
        <dbReference type="EMBL" id="CBN78247.1"/>
    </source>
</evidence>
<organism evidence="3 4">
    <name type="scientific">Ectocarpus siliculosus</name>
    <name type="common">Brown alga</name>
    <name type="synonym">Conferva siliculosa</name>
    <dbReference type="NCBI Taxonomy" id="2880"/>
    <lineage>
        <taxon>Eukaryota</taxon>
        <taxon>Sar</taxon>
        <taxon>Stramenopiles</taxon>
        <taxon>Ochrophyta</taxon>
        <taxon>PX clade</taxon>
        <taxon>Phaeophyceae</taxon>
        <taxon>Ectocarpales</taxon>
        <taxon>Ectocarpaceae</taxon>
        <taxon>Ectocarpus</taxon>
    </lineage>
</organism>